<feature type="chain" id="PRO_5013160553" evidence="12">
    <location>
        <begin position="24"/>
        <end position="745"/>
    </location>
</feature>
<dbReference type="InterPro" id="IPR000531">
    <property type="entry name" value="Beta-barrel_TonB"/>
</dbReference>
<keyword evidence="15" id="KW-0675">Receptor</keyword>
<evidence type="ECO:0000256" key="11">
    <source>
        <dbReference type="RuleBase" id="RU003357"/>
    </source>
</evidence>
<dbReference type="KEGG" id="ppha:BVH74_14140"/>
<evidence type="ECO:0000256" key="10">
    <source>
        <dbReference type="PROSITE-ProRule" id="PRU01360"/>
    </source>
</evidence>
<dbReference type="InterPro" id="IPR036942">
    <property type="entry name" value="Beta-barrel_TonB_sf"/>
</dbReference>
<dbReference type="Gene3D" id="2.40.170.20">
    <property type="entry name" value="TonB-dependent receptor, beta-barrel domain"/>
    <property type="match status" value="1"/>
</dbReference>
<evidence type="ECO:0000256" key="2">
    <source>
        <dbReference type="ARBA" id="ARBA00022448"/>
    </source>
</evidence>
<keyword evidence="7 11" id="KW-0798">TonB box</keyword>
<comment type="similarity">
    <text evidence="10 11">Belongs to the TonB-dependent receptor family.</text>
</comment>
<dbReference type="SUPFAM" id="SSF56935">
    <property type="entry name" value="Porins"/>
    <property type="match status" value="1"/>
</dbReference>
<dbReference type="PANTHER" id="PTHR30069:SF53">
    <property type="entry name" value="COLICIN I RECEPTOR-RELATED"/>
    <property type="match status" value="1"/>
</dbReference>
<evidence type="ECO:0000256" key="3">
    <source>
        <dbReference type="ARBA" id="ARBA00022452"/>
    </source>
</evidence>
<comment type="subcellular location">
    <subcellularLocation>
        <location evidence="1 10">Cell outer membrane</location>
        <topology evidence="1 10">Multi-pass membrane protein</topology>
    </subcellularLocation>
</comment>
<evidence type="ECO:0000256" key="6">
    <source>
        <dbReference type="ARBA" id="ARBA00023065"/>
    </source>
</evidence>
<dbReference type="STRING" id="1931241.BVH74_14140"/>
<protein>
    <submittedName>
        <fullName evidence="15">TonB-dependent receptor</fullName>
    </submittedName>
</protein>
<dbReference type="Gene3D" id="2.170.130.10">
    <property type="entry name" value="TonB-dependent receptor, plug domain"/>
    <property type="match status" value="1"/>
</dbReference>
<keyword evidence="16" id="KW-1185">Reference proteome</keyword>
<keyword evidence="4 10" id="KW-0812">Transmembrane</keyword>
<organism evidence="15 16">
    <name type="scientific">Halopseudomonas phragmitis</name>
    <dbReference type="NCBI Taxonomy" id="1931241"/>
    <lineage>
        <taxon>Bacteria</taxon>
        <taxon>Pseudomonadati</taxon>
        <taxon>Pseudomonadota</taxon>
        <taxon>Gammaproteobacteria</taxon>
        <taxon>Pseudomonadales</taxon>
        <taxon>Pseudomonadaceae</taxon>
        <taxon>Halopseudomonas</taxon>
    </lineage>
</organism>
<keyword evidence="5 12" id="KW-0732">Signal</keyword>
<dbReference type="AlphaFoldDB" id="A0A1V0B7F9"/>
<sequence length="745" mass="81622">MTHYRPSLAVGGLALLASSIAMANQVQDSVRLADTVVTASGFEQKITDAPASISVISQQDLRRNRYTNLAQALDGVEGIDIRQGTGKTGGLNISMRGLPSEYTLILIDGRRQNTAGNVTPNGFNETATSFMPPMSAIERIEVIRGPMSTLYGSDAMGGVVNIITKKVAAEWGATVTVDHVFQEDSDYGDSTRTNLYASGPLVDDLLGVSLRGSFYDREKSNLQFSDGSNVSKRGASPVEGQNFTAGVRLNLTPSERNDFYLDFERGAQRYNNDDCQLGSLDGKAGGNAVNGCTTDAPTRANGYKDELRFTRNQVALGHEARLDFGRWSSSVTHNVTETLGRTIPGTPIGQGYVGFPSIIVGADRELKSTDLIFDTKLVAPLGQSHVGTFGAQWWDAEVKDGITTETFEQKSWALFAEDEWRLRQNLALTLGARYEHHDSFGGHVSPRAYLVWNTTDNWTLKGGVSRGYKTPTLNQLHNGINGVTAQGATITIGSPDLDPEITTNTEFGVYYDNLANFNANVTLFHNQFKDKIDSGTPIPNCFSSANPNLPGCISFGPGFDQDSFAQNKNIGKAMTQGVEIAGKWQFAPAWSLSANYTYTDSEQKSGDNKGAPLTNSPDHQLYARINWDTTQRLNLWFQGEYRSKRERFTDRYENLSAANQALYDAAGDLKAYEVFHLGGSYRATDRLSLSAAIYNVFDKDFTKGQFYTTNTGATGWVSNYIQTGQSTDGTLEESRRLWLSATYEF</sequence>
<dbReference type="Pfam" id="PF07715">
    <property type="entry name" value="Plug"/>
    <property type="match status" value="1"/>
</dbReference>
<evidence type="ECO:0000259" key="13">
    <source>
        <dbReference type="Pfam" id="PF00593"/>
    </source>
</evidence>
<dbReference type="InterPro" id="IPR039426">
    <property type="entry name" value="TonB-dep_rcpt-like"/>
</dbReference>
<dbReference type="CDD" id="cd01347">
    <property type="entry name" value="ligand_gated_channel"/>
    <property type="match status" value="1"/>
</dbReference>
<feature type="domain" description="TonB-dependent receptor-like beta-barrel" evidence="13">
    <location>
        <begin position="215"/>
        <end position="696"/>
    </location>
</feature>
<gene>
    <name evidence="15" type="ORF">BVH74_14140</name>
</gene>
<evidence type="ECO:0000256" key="12">
    <source>
        <dbReference type="SAM" id="SignalP"/>
    </source>
</evidence>
<dbReference type="InterPro" id="IPR037066">
    <property type="entry name" value="Plug_dom_sf"/>
</dbReference>
<dbReference type="Pfam" id="PF00593">
    <property type="entry name" value="TonB_dep_Rec_b-barrel"/>
    <property type="match status" value="1"/>
</dbReference>
<keyword evidence="6" id="KW-0406">Ion transport</keyword>
<evidence type="ECO:0000256" key="9">
    <source>
        <dbReference type="ARBA" id="ARBA00023237"/>
    </source>
</evidence>
<evidence type="ECO:0000256" key="5">
    <source>
        <dbReference type="ARBA" id="ARBA00022729"/>
    </source>
</evidence>
<feature type="signal peptide" evidence="12">
    <location>
        <begin position="1"/>
        <end position="23"/>
    </location>
</feature>
<reference evidence="15 16" key="1">
    <citation type="submission" date="2017-03" db="EMBL/GenBank/DDBJ databases">
        <title>Complete genome sequence of the novel DNRA strain Pseudomonas sp. S-6-2 isolated from Chinese polluted river sediment. Journal of Biotechnology.</title>
        <authorList>
            <person name="Li J."/>
            <person name="Xiang F."/>
            <person name="Wang L."/>
            <person name="Xi L."/>
            <person name="Liu J."/>
        </authorList>
    </citation>
    <scope>NUCLEOTIDE SEQUENCE [LARGE SCALE GENOMIC DNA]</scope>
    <source>
        <strain evidence="15 16">S-6-2</strain>
    </source>
</reference>
<proteinExistence type="inferred from homology"/>
<evidence type="ECO:0000256" key="8">
    <source>
        <dbReference type="ARBA" id="ARBA00023136"/>
    </source>
</evidence>
<evidence type="ECO:0000256" key="7">
    <source>
        <dbReference type="ARBA" id="ARBA00023077"/>
    </source>
</evidence>
<dbReference type="PROSITE" id="PS52016">
    <property type="entry name" value="TONB_DEPENDENT_REC_3"/>
    <property type="match status" value="1"/>
</dbReference>
<evidence type="ECO:0000259" key="14">
    <source>
        <dbReference type="Pfam" id="PF07715"/>
    </source>
</evidence>
<evidence type="ECO:0000256" key="4">
    <source>
        <dbReference type="ARBA" id="ARBA00022692"/>
    </source>
</evidence>
<dbReference type="InterPro" id="IPR012910">
    <property type="entry name" value="Plug_dom"/>
</dbReference>
<accession>A0A1V0B7F9</accession>
<dbReference type="GO" id="GO:0009279">
    <property type="term" value="C:cell outer membrane"/>
    <property type="evidence" value="ECO:0007669"/>
    <property type="project" value="UniProtKB-SubCell"/>
</dbReference>
<dbReference type="GO" id="GO:0044718">
    <property type="term" value="P:siderophore transmembrane transport"/>
    <property type="evidence" value="ECO:0007669"/>
    <property type="project" value="TreeGrafter"/>
</dbReference>
<evidence type="ECO:0000313" key="15">
    <source>
        <dbReference type="EMBL" id="AQZ95821.1"/>
    </source>
</evidence>
<keyword evidence="9 10" id="KW-0998">Cell outer membrane</keyword>
<keyword evidence="2 10" id="KW-0813">Transport</keyword>
<keyword evidence="3 10" id="KW-1134">Transmembrane beta strand</keyword>
<evidence type="ECO:0000313" key="16">
    <source>
        <dbReference type="Proteomes" id="UP000243488"/>
    </source>
</evidence>
<name>A0A1V0B7F9_9GAMM</name>
<evidence type="ECO:0000256" key="1">
    <source>
        <dbReference type="ARBA" id="ARBA00004571"/>
    </source>
</evidence>
<feature type="domain" description="TonB-dependent receptor plug" evidence="14">
    <location>
        <begin position="46"/>
        <end position="159"/>
    </location>
</feature>
<dbReference type="PANTHER" id="PTHR30069">
    <property type="entry name" value="TONB-DEPENDENT OUTER MEMBRANE RECEPTOR"/>
    <property type="match status" value="1"/>
</dbReference>
<dbReference type="GO" id="GO:0015344">
    <property type="term" value="F:siderophore uptake transmembrane transporter activity"/>
    <property type="evidence" value="ECO:0007669"/>
    <property type="project" value="TreeGrafter"/>
</dbReference>
<dbReference type="EMBL" id="CP020100">
    <property type="protein sequence ID" value="AQZ95821.1"/>
    <property type="molecule type" value="Genomic_DNA"/>
</dbReference>
<dbReference type="Proteomes" id="UP000243488">
    <property type="component" value="Chromosome"/>
</dbReference>
<keyword evidence="8 10" id="KW-0472">Membrane</keyword>